<dbReference type="SMART" id="SM00347">
    <property type="entry name" value="HTH_MARR"/>
    <property type="match status" value="1"/>
</dbReference>
<dbReference type="Pfam" id="PF12802">
    <property type="entry name" value="MarR_2"/>
    <property type="match status" value="1"/>
</dbReference>
<keyword evidence="6" id="KW-1185">Reference proteome</keyword>
<evidence type="ECO:0000256" key="2">
    <source>
        <dbReference type="ARBA" id="ARBA00023125"/>
    </source>
</evidence>
<evidence type="ECO:0000256" key="3">
    <source>
        <dbReference type="ARBA" id="ARBA00023163"/>
    </source>
</evidence>
<keyword evidence="2" id="KW-0238">DNA-binding</keyword>
<sequence length="139" mass="16152">MTIEQQFFNEYRLMYRPFTNQLNMQLEHFQLYSSQWAVLRFLIDKGPHSLVEIASFMSIEKPSVTRLVQKLVELGYVETVAGKDKREKVVQLTPFGENIVQEVQEHLKPFLEKALAGVPKQDIETASRVLANICMNIHQ</sequence>
<dbReference type="GO" id="GO:0003700">
    <property type="term" value="F:DNA-binding transcription factor activity"/>
    <property type="evidence" value="ECO:0007669"/>
    <property type="project" value="InterPro"/>
</dbReference>
<evidence type="ECO:0000313" key="6">
    <source>
        <dbReference type="Proteomes" id="UP000237319"/>
    </source>
</evidence>
<gene>
    <name evidence="5" type="ORF">LYSIN_01548</name>
</gene>
<reference evidence="5 6" key="1">
    <citation type="submission" date="2017-11" db="EMBL/GenBank/DDBJ databases">
        <title>Genome sequence of Lysinibacillus sphaericus, a lignin-degrading bacteria isolated from municipal solid waste soil.</title>
        <authorList>
            <person name="Persinoti G.F."/>
            <person name="Paixao D.A."/>
            <person name="Bugg T.D."/>
            <person name="Squina F.M."/>
        </authorList>
    </citation>
    <scope>NUCLEOTIDE SEQUENCE [LARGE SCALE GENOMIC DNA]</scope>
    <source>
        <strain evidence="5 6">A1</strain>
    </source>
</reference>
<dbReference type="GO" id="GO:0003677">
    <property type="term" value="F:DNA binding"/>
    <property type="evidence" value="ECO:0007669"/>
    <property type="project" value="UniProtKB-KW"/>
</dbReference>
<dbReference type="RefSeq" id="WP_069508405.1">
    <property type="nucleotide sequence ID" value="NZ_CP194323.1"/>
</dbReference>
<dbReference type="Gene3D" id="1.10.10.10">
    <property type="entry name" value="Winged helix-like DNA-binding domain superfamily/Winged helix DNA-binding domain"/>
    <property type="match status" value="1"/>
</dbReference>
<dbReference type="AlphaFoldDB" id="A0A2S5D133"/>
<evidence type="ECO:0000313" key="5">
    <source>
        <dbReference type="EMBL" id="POZ56765.1"/>
    </source>
</evidence>
<dbReference type="InterPro" id="IPR036388">
    <property type="entry name" value="WH-like_DNA-bd_sf"/>
</dbReference>
<dbReference type="InterPro" id="IPR011991">
    <property type="entry name" value="ArsR-like_HTH"/>
</dbReference>
<dbReference type="InterPro" id="IPR000835">
    <property type="entry name" value="HTH_MarR-typ"/>
</dbReference>
<evidence type="ECO:0000259" key="4">
    <source>
        <dbReference type="PROSITE" id="PS50995"/>
    </source>
</evidence>
<comment type="caution">
    <text evidence="5">The sequence shown here is derived from an EMBL/GenBank/DDBJ whole genome shotgun (WGS) entry which is preliminary data.</text>
</comment>
<dbReference type="EMBL" id="PGLV01000001">
    <property type="protein sequence ID" value="POZ56765.1"/>
    <property type="molecule type" value="Genomic_DNA"/>
</dbReference>
<accession>A0A2S5D133</accession>
<proteinExistence type="predicted"/>
<keyword evidence="1" id="KW-0805">Transcription regulation</keyword>
<dbReference type="CDD" id="cd00090">
    <property type="entry name" value="HTH_ARSR"/>
    <property type="match status" value="1"/>
</dbReference>
<protein>
    <submittedName>
        <fullName evidence="5">Putative HTH-type transcriptional regulator</fullName>
    </submittedName>
</protein>
<feature type="domain" description="HTH marR-type" evidence="4">
    <location>
        <begin position="4"/>
        <end position="135"/>
    </location>
</feature>
<dbReference type="PROSITE" id="PS50995">
    <property type="entry name" value="HTH_MARR_2"/>
    <property type="match status" value="1"/>
</dbReference>
<dbReference type="PANTHER" id="PTHR42756:SF1">
    <property type="entry name" value="TRANSCRIPTIONAL REPRESSOR OF EMRAB OPERON"/>
    <property type="match status" value="1"/>
</dbReference>
<keyword evidence="3" id="KW-0804">Transcription</keyword>
<organism evidence="5 6">
    <name type="scientific">Lysinibacillus sphaericus</name>
    <name type="common">Bacillus sphaericus</name>
    <dbReference type="NCBI Taxonomy" id="1421"/>
    <lineage>
        <taxon>Bacteria</taxon>
        <taxon>Bacillati</taxon>
        <taxon>Bacillota</taxon>
        <taxon>Bacilli</taxon>
        <taxon>Bacillales</taxon>
        <taxon>Bacillaceae</taxon>
        <taxon>Lysinibacillus</taxon>
    </lineage>
</organism>
<dbReference type="InterPro" id="IPR036390">
    <property type="entry name" value="WH_DNA-bd_sf"/>
</dbReference>
<dbReference type="SUPFAM" id="SSF46785">
    <property type="entry name" value="Winged helix' DNA-binding domain"/>
    <property type="match status" value="1"/>
</dbReference>
<evidence type="ECO:0000256" key="1">
    <source>
        <dbReference type="ARBA" id="ARBA00023015"/>
    </source>
</evidence>
<name>A0A2S5D133_LYSSH</name>
<dbReference type="Proteomes" id="UP000237319">
    <property type="component" value="Unassembled WGS sequence"/>
</dbReference>
<dbReference type="PANTHER" id="PTHR42756">
    <property type="entry name" value="TRANSCRIPTIONAL REGULATOR, MARR"/>
    <property type="match status" value="1"/>
</dbReference>